<dbReference type="InParanoid" id="A0A168NHL3"/>
<keyword evidence="2" id="KW-1185">Reference proteome</keyword>
<dbReference type="EMBL" id="LT553293">
    <property type="protein sequence ID" value="SAM00566.1"/>
    <property type="molecule type" value="Genomic_DNA"/>
</dbReference>
<dbReference type="AlphaFoldDB" id="A0A168NHL3"/>
<evidence type="ECO:0000313" key="2">
    <source>
        <dbReference type="Proteomes" id="UP000078561"/>
    </source>
</evidence>
<reference evidence="1" key="1">
    <citation type="submission" date="2016-04" db="EMBL/GenBank/DDBJ databases">
        <authorList>
            <person name="Evans L.H."/>
            <person name="Alamgir A."/>
            <person name="Owens N."/>
            <person name="Weber N.D."/>
            <person name="Virtaneva K."/>
            <person name="Barbian K."/>
            <person name="Babar A."/>
            <person name="Rosenke K."/>
        </authorList>
    </citation>
    <scope>NUCLEOTIDE SEQUENCE [LARGE SCALE GENOMIC DNA]</scope>
    <source>
        <strain evidence="1">CBS 101.48</strain>
    </source>
</reference>
<gene>
    <name evidence="1" type="primary">ABSGL_06274.1 scaffold 8040</name>
</gene>
<proteinExistence type="predicted"/>
<accession>A0A168NHL3</accession>
<organism evidence="1">
    <name type="scientific">Absidia glauca</name>
    <name type="common">Pin mould</name>
    <dbReference type="NCBI Taxonomy" id="4829"/>
    <lineage>
        <taxon>Eukaryota</taxon>
        <taxon>Fungi</taxon>
        <taxon>Fungi incertae sedis</taxon>
        <taxon>Mucoromycota</taxon>
        <taxon>Mucoromycotina</taxon>
        <taxon>Mucoromycetes</taxon>
        <taxon>Mucorales</taxon>
        <taxon>Cunninghamellaceae</taxon>
        <taxon>Absidia</taxon>
    </lineage>
</organism>
<sequence>MSSFTVAQRLALKLYALKAKCQLTNRQYKMVTDLVEDVVNEYAPGFKCLSQYQSQRLVESIYPVKPTAHDMCPKGCFLFGDQTICPSCGGRRYKTNGTPARQMKVLPIGRYIQWR</sequence>
<evidence type="ECO:0000313" key="1">
    <source>
        <dbReference type="EMBL" id="SAM00566.1"/>
    </source>
</evidence>
<name>A0A168NHL3_ABSGL</name>
<dbReference type="Proteomes" id="UP000078561">
    <property type="component" value="Unassembled WGS sequence"/>
</dbReference>
<protein>
    <submittedName>
        <fullName evidence="1">Uncharacterized protein</fullName>
    </submittedName>
</protein>